<dbReference type="PaxDb" id="55529-EKX50170"/>
<reference evidence="3" key="3">
    <citation type="submission" date="2015-06" db="UniProtKB">
        <authorList>
            <consortium name="EnsemblProtists"/>
        </authorList>
    </citation>
    <scope>IDENTIFICATION</scope>
</reference>
<reference evidence="4" key="2">
    <citation type="submission" date="2012-11" db="EMBL/GenBank/DDBJ databases">
        <authorList>
            <person name="Kuo A."/>
            <person name="Curtis B.A."/>
            <person name="Tanifuji G."/>
            <person name="Burki F."/>
            <person name="Gruber A."/>
            <person name="Irimia M."/>
            <person name="Maruyama S."/>
            <person name="Arias M.C."/>
            <person name="Ball S.G."/>
            <person name="Gile G.H."/>
            <person name="Hirakawa Y."/>
            <person name="Hopkins J.F."/>
            <person name="Rensing S.A."/>
            <person name="Schmutz J."/>
            <person name="Symeonidi A."/>
            <person name="Elias M."/>
            <person name="Eveleigh R.J."/>
            <person name="Herman E.K."/>
            <person name="Klute M.J."/>
            <person name="Nakayama T."/>
            <person name="Obornik M."/>
            <person name="Reyes-Prieto A."/>
            <person name="Armbrust E.V."/>
            <person name="Aves S.J."/>
            <person name="Beiko R.G."/>
            <person name="Coutinho P."/>
            <person name="Dacks J.B."/>
            <person name="Durnford D.G."/>
            <person name="Fast N.M."/>
            <person name="Green B.R."/>
            <person name="Grisdale C."/>
            <person name="Hempe F."/>
            <person name="Henrissat B."/>
            <person name="Hoppner M.P."/>
            <person name="Ishida K.-I."/>
            <person name="Kim E."/>
            <person name="Koreny L."/>
            <person name="Kroth P.G."/>
            <person name="Liu Y."/>
            <person name="Malik S.-B."/>
            <person name="Maier U.G."/>
            <person name="McRose D."/>
            <person name="Mock T."/>
            <person name="Neilson J.A."/>
            <person name="Onodera N.T."/>
            <person name="Poole A.M."/>
            <person name="Pritham E.J."/>
            <person name="Richards T.A."/>
            <person name="Rocap G."/>
            <person name="Roy S.W."/>
            <person name="Sarai C."/>
            <person name="Schaack S."/>
            <person name="Shirato S."/>
            <person name="Slamovits C.H."/>
            <person name="Spencer D.F."/>
            <person name="Suzuki S."/>
            <person name="Worden A.Z."/>
            <person name="Zauner S."/>
            <person name="Barry K."/>
            <person name="Bell C."/>
            <person name="Bharti A.K."/>
            <person name="Crow J.A."/>
            <person name="Grimwood J."/>
            <person name="Kramer R."/>
            <person name="Lindquist E."/>
            <person name="Lucas S."/>
            <person name="Salamov A."/>
            <person name="McFadden G.I."/>
            <person name="Lane C.E."/>
            <person name="Keeling P.J."/>
            <person name="Gray M.W."/>
            <person name="Grigoriev I.V."/>
            <person name="Archibald J.M."/>
        </authorList>
    </citation>
    <scope>NUCLEOTIDE SEQUENCE</scope>
    <source>
        <strain evidence="4">CCMP2712</strain>
    </source>
</reference>
<dbReference type="GeneID" id="17307059"/>
<evidence type="ECO:0000313" key="4">
    <source>
        <dbReference type="Proteomes" id="UP000011087"/>
    </source>
</evidence>
<feature type="compositionally biased region" description="Polar residues" evidence="1">
    <location>
        <begin position="60"/>
        <end position="69"/>
    </location>
</feature>
<dbReference type="RefSeq" id="XP_005837150.1">
    <property type="nucleotide sequence ID" value="XM_005837093.1"/>
</dbReference>
<accession>L1JPP9</accession>
<evidence type="ECO:0000313" key="2">
    <source>
        <dbReference type="EMBL" id="EKX50170.1"/>
    </source>
</evidence>
<sequence>MSSPNSKLSQRAEALQALKGATAPPVWTSVKSDVEQYSSPRSDAAQSELAESGVKDESLNETGQNPVPVTETASESFYKLLLDLCLQIDEPNIEPFLRERVGKILKICTCQSDPAAASQMYKEFEQILCGTDFVQRHVMRSQDLEGRMCNLAIVYSIIKGTHEYMISKGYEGKKLKMLLADLMEALDGQDSNMLPRLRETSASQTRSARLEGPRELLLQAQKAFKAGDMERARSFARLCRNDVLSMKRGTTEVERGLDAEPEKQNRLHDIWAESLKILVEIESARQVEAQERVHVRSAPYQRFASPGSATGQLSPGRLLQGIYQVQYSQFSPERGRSELLAVWKDFDDEEARRSSISVKHWLFESHN</sequence>
<proteinExistence type="predicted"/>
<keyword evidence="4" id="KW-1185">Reference proteome</keyword>
<dbReference type="KEGG" id="gtt:GUITHDRAFT_103983"/>
<organism evidence="2">
    <name type="scientific">Guillardia theta (strain CCMP2712)</name>
    <name type="common">Cryptophyte</name>
    <dbReference type="NCBI Taxonomy" id="905079"/>
    <lineage>
        <taxon>Eukaryota</taxon>
        <taxon>Cryptophyceae</taxon>
        <taxon>Pyrenomonadales</taxon>
        <taxon>Geminigeraceae</taxon>
        <taxon>Guillardia</taxon>
    </lineage>
</organism>
<feature type="region of interest" description="Disordered" evidence="1">
    <location>
        <begin position="29"/>
        <end position="69"/>
    </location>
</feature>
<dbReference type="AlphaFoldDB" id="L1JPP9"/>
<name>L1JPP9_GUITC</name>
<feature type="compositionally biased region" description="Polar residues" evidence="1">
    <location>
        <begin position="29"/>
        <end position="45"/>
    </location>
</feature>
<dbReference type="Proteomes" id="UP000011087">
    <property type="component" value="Unassembled WGS sequence"/>
</dbReference>
<gene>
    <name evidence="2" type="ORF">GUITHDRAFT_103983</name>
</gene>
<protein>
    <submittedName>
        <fullName evidence="2 3">Uncharacterized protein</fullName>
    </submittedName>
</protein>
<dbReference type="EnsemblProtists" id="EKX50170">
    <property type="protein sequence ID" value="EKX50170"/>
    <property type="gene ID" value="GUITHDRAFT_103983"/>
</dbReference>
<evidence type="ECO:0000313" key="3">
    <source>
        <dbReference type="EnsemblProtists" id="EKX50170"/>
    </source>
</evidence>
<reference evidence="2 4" key="1">
    <citation type="journal article" date="2012" name="Nature">
        <title>Algal genomes reveal evolutionary mosaicism and the fate of nucleomorphs.</title>
        <authorList>
            <consortium name="DOE Joint Genome Institute"/>
            <person name="Curtis B.A."/>
            <person name="Tanifuji G."/>
            <person name="Burki F."/>
            <person name="Gruber A."/>
            <person name="Irimia M."/>
            <person name="Maruyama S."/>
            <person name="Arias M.C."/>
            <person name="Ball S.G."/>
            <person name="Gile G.H."/>
            <person name="Hirakawa Y."/>
            <person name="Hopkins J.F."/>
            <person name="Kuo A."/>
            <person name="Rensing S.A."/>
            <person name="Schmutz J."/>
            <person name="Symeonidi A."/>
            <person name="Elias M."/>
            <person name="Eveleigh R.J."/>
            <person name="Herman E.K."/>
            <person name="Klute M.J."/>
            <person name="Nakayama T."/>
            <person name="Obornik M."/>
            <person name="Reyes-Prieto A."/>
            <person name="Armbrust E.V."/>
            <person name="Aves S.J."/>
            <person name="Beiko R.G."/>
            <person name="Coutinho P."/>
            <person name="Dacks J.B."/>
            <person name="Durnford D.G."/>
            <person name="Fast N.M."/>
            <person name="Green B.R."/>
            <person name="Grisdale C.J."/>
            <person name="Hempel F."/>
            <person name="Henrissat B."/>
            <person name="Hoppner M.P."/>
            <person name="Ishida K."/>
            <person name="Kim E."/>
            <person name="Koreny L."/>
            <person name="Kroth P.G."/>
            <person name="Liu Y."/>
            <person name="Malik S.B."/>
            <person name="Maier U.G."/>
            <person name="McRose D."/>
            <person name="Mock T."/>
            <person name="Neilson J.A."/>
            <person name="Onodera N.T."/>
            <person name="Poole A.M."/>
            <person name="Pritham E.J."/>
            <person name="Richards T.A."/>
            <person name="Rocap G."/>
            <person name="Roy S.W."/>
            <person name="Sarai C."/>
            <person name="Schaack S."/>
            <person name="Shirato S."/>
            <person name="Slamovits C.H."/>
            <person name="Spencer D.F."/>
            <person name="Suzuki S."/>
            <person name="Worden A.Z."/>
            <person name="Zauner S."/>
            <person name="Barry K."/>
            <person name="Bell C."/>
            <person name="Bharti A.K."/>
            <person name="Crow J.A."/>
            <person name="Grimwood J."/>
            <person name="Kramer R."/>
            <person name="Lindquist E."/>
            <person name="Lucas S."/>
            <person name="Salamov A."/>
            <person name="McFadden G.I."/>
            <person name="Lane C.E."/>
            <person name="Keeling P.J."/>
            <person name="Gray M.W."/>
            <person name="Grigoriev I.V."/>
            <person name="Archibald J.M."/>
        </authorList>
    </citation>
    <scope>NUCLEOTIDE SEQUENCE</scope>
    <source>
        <strain evidence="2 4">CCMP2712</strain>
    </source>
</reference>
<evidence type="ECO:0000256" key="1">
    <source>
        <dbReference type="SAM" id="MobiDB-lite"/>
    </source>
</evidence>
<dbReference type="HOGENOM" id="CLU_755330_0_0_1"/>
<dbReference type="EMBL" id="JH992979">
    <property type="protein sequence ID" value="EKX50170.1"/>
    <property type="molecule type" value="Genomic_DNA"/>
</dbReference>